<dbReference type="Proteomes" id="UP000288805">
    <property type="component" value="Unassembled WGS sequence"/>
</dbReference>
<reference evidence="2 3" key="1">
    <citation type="journal article" date="2018" name="PLoS Genet.">
        <title>Population sequencing reveals clonal diversity and ancestral inbreeding in the grapevine cultivar Chardonnay.</title>
        <authorList>
            <person name="Roach M.J."/>
            <person name="Johnson D.L."/>
            <person name="Bohlmann J."/>
            <person name="van Vuuren H.J."/>
            <person name="Jones S.J."/>
            <person name="Pretorius I.S."/>
            <person name="Schmidt S.A."/>
            <person name="Borneman A.R."/>
        </authorList>
    </citation>
    <scope>NUCLEOTIDE SEQUENCE [LARGE SCALE GENOMIC DNA]</scope>
    <source>
        <strain evidence="3">cv. Chardonnay</strain>
        <tissue evidence="2">Leaf</tissue>
    </source>
</reference>
<evidence type="ECO:0000313" key="2">
    <source>
        <dbReference type="EMBL" id="RVX18339.1"/>
    </source>
</evidence>
<comment type="caution">
    <text evidence="2">The sequence shown here is derived from an EMBL/GenBank/DDBJ whole genome shotgun (WGS) entry which is preliminary data.</text>
</comment>
<feature type="compositionally biased region" description="Basic and acidic residues" evidence="1">
    <location>
        <begin position="100"/>
        <end position="120"/>
    </location>
</feature>
<name>A0A438KAT8_VITVI</name>
<dbReference type="EMBL" id="QGNW01000011">
    <property type="protein sequence ID" value="RVX18339.1"/>
    <property type="molecule type" value="Genomic_DNA"/>
</dbReference>
<accession>A0A438KAT8</accession>
<gene>
    <name evidence="2" type="ORF">CK203_006530</name>
</gene>
<dbReference type="AlphaFoldDB" id="A0A438KAT8"/>
<dbReference type="PANTHER" id="PTHR47592">
    <property type="entry name" value="PBF68 PROTEIN"/>
    <property type="match status" value="1"/>
</dbReference>
<organism evidence="2 3">
    <name type="scientific">Vitis vinifera</name>
    <name type="common">Grape</name>
    <dbReference type="NCBI Taxonomy" id="29760"/>
    <lineage>
        <taxon>Eukaryota</taxon>
        <taxon>Viridiplantae</taxon>
        <taxon>Streptophyta</taxon>
        <taxon>Embryophyta</taxon>
        <taxon>Tracheophyta</taxon>
        <taxon>Spermatophyta</taxon>
        <taxon>Magnoliopsida</taxon>
        <taxon>eudicotyledons</taxon>
        <taxon>Gunneridae</taxon>
        <taxon>Pentapetalae</taxon>
        <taxon>rosids</taxon>
        <taxon>Vitales</taxon>
        <taxon>Vitaceae</taxon>
        <taxon>Viteae</taxon>
        <taxon>Vitis</taxon>
    </lineage>
</organism>
<dbReference type="PANTHER" id="PTHR47592:SF27">
    <property type="entry name" value="OS08G0421700 PROTEIN"/>
    <property type="match status" value="1"/>
</dbReference>
<proteinExistence type="predicted"/>
<evidence type="ECO:0000313" key="3">
    <source>
        <dbReference type="Proteomes" id="UP000288805"/>
    </source>
</evidence>
<feature type="region of interest" description="Disordered" evidence="1">
    <location>
        <begin position="92"/>
        <end position="125"/>
    </location>
</feature>
<protein>
    <submittedName>
        <fullName evidence="2">Uncharacterized protein</fullName>
    </submittedName>
</protein>
<sequence>MIDSKVVMSQVQELQIILHEIHAKKMVLNESFQVATMIEKLPPSWKDYLKHKHKEMGLEDLIVRLRIEADNQVSNKKPRKLPIESKANLVEQKLGKKRKYSSEGHDKKNQVHMTKEEKPATDVSDMMHSAMVFGANTMDNPKE</sequence>
<evidence type="ECO:0000256" key="1">
    <source>
        <dbReference type="SAM" id="MobiDB-lite"/>
    </source>
</evidence>